<dbReference type="AlphaFoldDB" id="A0A859DT33"/>
<name>A0A859DT33_9FIRM</name>
<dbReference type="EMBL" id="CP046051">
    <property type="protein sequence ID" value="QKN24639.1"/>
    <property type="molecule type" value="Genomic_DNA"/>
</dbReference>
<keyword evidence="2 3" id="KW-0808">Transferase</keyword>
<gene>
    <name evidence="3" type="ORF">GJQ69_09230</name>
    <name evidence="4" type="ORF">GKP14_03385</name>
</gene>
<dbReference type="RefSeq" id="WP_086036702.1">
    <property type="nucleotide sequence ID" value="NZ_CP046051.1"/>
</dbReference>
<dbReference type="PANTHER" id="PTHR12526">
    <property type="entry name" value="GLYCOSYLTRANSFERASE"/>
    <property type="match status" value="1"/>
</dbReference>
<evidence type="ECO:0000313" key="4">
    <source>
        <dbReference type="EMBL" id="QKO30138.1"/>
    </source>
</evidence>
<evidence type="ECO:0000256" key="2">
    <source>
        <dbReference type="ARBA" id="ARBA00022679"/>
    </source>
</evidence>
<dbReference type="EMBL" id="CP046161">
    <property type="protein sequence ID" value="QKO30138.1"/>
    <property type="molecule type" value="Genomic_DNA"/>
</dbReference>
<dbReference type="SUPFAM" id="SSF53756">
    <property type="entry name" value="UDP-Glycosyltransferase/glycogen phosphorylase"/>
    <property type="match status" value="1"/>
</dbReference>
<accession>A0A859DT33</accession>
<dbReference type="KEGG" id="clf:GJQ69_09230"/>
<dbReference type="GO" id="GO:0016757">
    <property type="term" value="F:glycosyltransferase activity"/>
    <property type="evidence" value="ECO:0007669"/>
    <property type="project" value="UniProtKB-KW"/>
</dbReference>
<dbReference type="Pfam" id="PF13692">
    <property type="entry name" value="Glyco_trans_1_4"/>
    <property type="match status" value="1"/>
</dbReference>
<dbReference type="Proteomes" id="UP000509623">
    <property type="component" value="Chromosome"/>
</dbReference>
<protein>
    <submittedName>
        <fullName evidence="3">Glycosyltransferase</fullName>
    </submittedName>
</protein>
<evidence type="ECO:0000313" key="6">
    <source>
        <dbReference type="Proteomes" id="UP000509623"/>
    </source>
</evidence>
<evidence type="ECO:0000313" key="5">
    <source>
        <dbReference type="Proteomes" id="UP000501316"/>
    </source>
</evidence>
<keyword evidence="1" id="KW-0328">Glycosyltransferase</keyword>
<evidence type="ECO:0000313" key="3">
    <source>
        <dbReference type="EMBL" id="QKN24639.1"/>
    </source>
</evidence>
<reference evidence="4" key="2">
    <citation type="journal article" date="2021" name="Appl. Environ. Microbiol.">
        <title>Adaptability of a Caproate-Producing Bacterium Contributes to Its Dominance in an Anaerobic Fermentation System.</title>
        <authorList>
            <person name="Wang H."/>
            <person name="Gu Y."/>
            <person name="Zhou W."/>
            <person name="Zhao D."/>
            <person name="Qiao Z."/>
            <person name="Zheng J."/>
            <person name="Gao J."/>
            <person name="Chen X."/>
            <person name="Ren C."/>
            <person name="Xu Y."/>
        </authorList>
    </citation>
    <scope>NUCLEOTIDE SEQUENCE</scope>
    <source>
        <strain evidence="4">JNU-WLY1368</strain>
    </source>
</reference>
<dbReference type="PANTHER" id="PTHR12526:SF629">
    <property type="entry name" value="TEICHURONIC ACID BIOSYNTHESIS GLYCOSYLTRANSFERASE TUAH-RELATED"/>
    <property type="match status" value="1"/>
</dbReference>
<proteinExistence type="predicted"/>
<dbReference type="Proteomes" id="UP000501316">
    <property type="component" value="Chromosome"/>
</dbReference>
<dbReference type="Gene3D" id="3.40.50.2000">
    <property type="entry name" value="Glycogen Phosphorylase B"/>
    <property type="match status" value="1"/>
</dbReference>
<keyword evidence="6" id="KW-1185">Reference proteome</keyword>
<sequence length="400" mass="45488">MELMYLTFQEDALLYVGVTRKIRSQVHAFQQLGYHVTYSLWKGCEYRFVTENGTQIKKLTGGSGMMHQLADAAKEYLSQHSFDVLYMRLDRISFDVLEICRITRRNGTRRIIIELPNYPYIADYISSVDHVHPLTKRVSAKAHVLAFAAEDRLSALGLKGLVDAVALIGNPSDHFFGVKAINISNGIDVNAMKPVPLKSSPDEIVLIGVAGTLWWQAYDRILEGMYRYKKAEPHRKPHIRFIMVGGDPKEMPDFRAQIRKYGLQEDVECPGFKTGKELENLYARADLGVSKLGCYRRGLQACSSLKAREYCAQGLPFIYTCEDSLEKGNSAFALQVPNDPSPVDMNMVVKFVLNCRQHPEITAQERQFAMDHFDWKMIMEKVLRFAGVADDSNHKEDPHQ</sequence>
<evidence type="ECO:0000256" key="1">
    <source>
        <dbReference type="ARBA" id="ARBA00022676"/>
    </source>
</evidence>
<reference evidence="4" key="3">
    <citation type="journal article" date="2022" name="Int. J. Syst. Evol. Microbiol.">
        <title>Caproicibacterium lactatifermentans sp. nov., isolated from pit clay used for the production of Chinese strong aroma-type liquor.</title>
        <authorList>
            <person name="Wang H."/>
            <person name="Gu Y."/>
            <person name="Zhao D."/>
            <person name="Qiao Z."/>
            <person name="Zheng J."/>
            <person name="Gao J."/>
            <person name="Ren C."/>
            <person name="Xu Y."/>
        </authorList>
    </citation>
    <scope>NUCLEOTIDE SEQUENCE</scope>
    <source>
        <strain evidence="4">JNU-WLY1368</strain>
    </source>
</reference>
<organism evidence="3 5">
    <name type="scientific">Caproicibacterium lactatifermentans</name>
    <dbReference type="NCBI Taxonomy" id="2666138"/>
    <lineage>
        <taxon>Bacteria</taxon>
        <taxon>Bacillati</taxon>
        <taxon>Bacillota</taxon>
        <taxon>Clostridia</taxon>
        <taxon>Eubacteriales</taxon>
        <taxon>Oscillospiraceae</taxon>
        <taxon>Caproicibacterium</taxon>
    </lineage>
</organism>
<reference evidence="5 6" key="1">
    <citation type="submission" date="2019-11" db="EMBL/GenBank/DDBJ databases">
        <authorList>
            <person name="Ren C."/>
            <person name="Wang H."/>
            <person name="Xu Y."/>
        </authorList>
    </citation>
    <scope>NUCLEOTIDE SEQUENCE [LARGE SCALE GENOMIC DNA]</scope>
    <source>
        <strain evidence="6">JNU-WLY1368</strain>
        <strain evidence="3 5">LBM 19010</strain>
    </source>
</reference>